<evidence type="ECO:0000313" key="2">
    <source>
        <dbReference type="EMBL" id="MBM7837990.1"/>
    </source>
</evidence>
<accession>A0ABS2ST54</accession>
<dbReference type="PANTHER" id="PTHR36443">
    <property type="entry name" value="BSR5223 PROTEIN"/>
    <property type="match status" value="1"/>
</dbReference>
<evidence type="ECO:0008006" key="4">
    <source>
        <dbReference type="Google" id="ProtNLM"/>
    </source>
</evidence>
<dbReference type="PANTHER" id="PTHR36443:SF1">
    <property type="entry name" value="BSR5223 PROTEIN"/>
    <property type="match status" value="1"/>
</dbReference>
<keyword evidence="3" id="KW-1185">Reference proteome</keyword>
<reference evidence="2" key="1">
    <citation type="submission" date="2021-01" db="EMBL/GenBank/DDBJ databases">
        <title>Genomic Encyclopedia of Type Strains, Phase IV (KMG-IV): sequencing the most valuable type-strain genomes for metagenomic binning, comparative biology and taxonomic classification.</title>
        <authorList>
            <person name="Goeker M."/>
        </authorList>
    </citation>
    <scope>NUCLEOTIDE SEQUENCE</scope>
    <source>
        <strain evidence="2">DSM 21943</strain>
    </source>
</reference>
<keyword evidence="1" id="KW-0812">Transmembrane</keyword>
<name>A0ABS2ST54_9BACI</name>
<dbReference type="Proteomes" id="UP001179280">
    <property type="component" value="Unassembled WGS sequence"/>
</dbReference>
<feature type="transmembrane region" description="Helical" evidence="1">
    <location>
        <begin position="5"/>
        <end position="22"/>
    </location>
</feature>
<organism evidence="2 3">
    <name type="scientific">Shouchella xiaoxiensis</name>
    <dbReference type="NCBI Taxonomy" id="766895"/>
    <lineage>
        <taxon>Bacteria</taxon>
        <taxon>Bacillati</taxon>
        <taxon>Bacillota</taxon>
        <taxon>Bacilli</taxon>
        <taxon>Bacillales</taxon>
        <taxon>Bacillaceae</taxon>
        <taxon>Shouchella</taxon>
    </lineage>
</organism>
<evidence type="ECO:0000313" key="3">
    <source>
        <dbReference type="Proteomes" id="UP001179280"/>
    </source>
</evidence>
<keyword evidence="1" id="KW-0472">Membrane</keyword>
<dbReference type="InterPro" id="IPR021320">
    <property type="entry name" value="DUF2905"/>
</dbReference>
<dbReference type="Pfam" id="PF11146">
    <property type="entry name" value="DUF2905"/>
    <property type="match status" value="1"/>
</dbReference>
<feature type="transmembrane region" description="Helical" evidence="1">
    <location>
        <begin position="42"/>
        <end position="65"/>
    </location>
</feature>
<proteinExistence type="predicted"/>
<evidence type="ECO:0000256" key="1">
    <source>
        <dbReference type="SAM" id="Phobius"/>
    </source>
</evidence>
<dbReference type="RefSeq" id="WP_204465132.1">
    <property type="nucleotide sequence ID" value="NZ_JAFBCV010000003.1"/>
</dbReference>
<keyword evidence="1" id="KW-1133">Transmembrane helix</keyword>
<gene>
    <name evidence="2" type="ORF">JOC54_001221</name>
</gene>
<protein>
    <recommendedName>
        <fullName evidence="4">DUF2905 domain-containing protein</fullName>
    </recommendedName>
</protein>
<comment type="caution">
    <text evidence="2">The sequence shown here is derived from an EMBL/GenBank/DDBJ whole genome shotgun (WGS) entry which is preliminary data.</text>
</comment>
<dbReference type="EMBL" id="JAFBCV010000003">
    <property type="protein sequence ID" value="MBM7837990.1"/>
    <property type="molecule type" value="Genomic_DNA"/>
</dbReference>
<sequence length="67" mass="7580">MARTLIIIGVILVAIGIIWHFAARFLPLGKLPGDLFIKSENMTFYFPIVTCIILSIVLSVILSFFRR</sequence>